<gene>
    <name evidence="1" type="ORF">GCM10007304_26530</name>
</gene>
<dbReference type="GO" id="GO:0016791">
    <property type="term" value="F:phosphatase activity"/>
    <property type="evidence" value="ECO:0007669"/>
    <property type="project" value="TreeGrafter"/>
</dbReference>
<evidence type="ECO:0000313" key="2">
    <source>
        <dbReference type="Proteomes" id="UP000654257"/>
    </source>
</evidence>
<dbReference type="PANTHER" id="PTHR19288">
    <property type="entry name" value="4-NITROPHENYLPHOSPHATASE-RELATED"/>
    <property type="match status" value="1"/>
</dbReference>
<comment type="caution">
    <text evidence="1">The sequence shown here is derived from an EMBL/GenBank/DDBJ whole genome shotgun (WGS) entry which is preliminary data.</text>
</comment>
<evidence type="ECO:0000313" key="1">
    <source>
        <dbReference type="EMBL" id="GGG11153.1"/>
    </source>
</evidence>
<proteinExistence type="predicted"/>
<dbReference type="InterPro" id="IPR023214">
    <property type="entry name" value="HAD_sf"/>
</dbReference>
<accession>A0A917D6U6</accession>
<dbReference type="Pfam" id="PF13242">
    <property type="entry name" value="Hydrolase_like"/>
    <property type="match status" value="1"/>
</dbReference>
<dbReference type="InterPro" id="IPR036412">
    <property type="entry name" value="HAD-like_sf"/>
</dbReference>
<protein>
    <submittedName>
        <fullName evidence="1">HAD-superfamily hydrolase</fullName>
    </submittedName>
</protein>
<dbReference type="InterPro" id="IPR006357">
    <property type="entry name" value="HAD-SF_hydro_IIA"/>
</dbReference>
<dbReference type="GO" id="GO:0005737">
    <property type="term" value="C:cytoplasm"/>
    <property type="evidence" value="ECO:0007669"/>
    <property type="project" value="TreeGrafter"/>
</dbReference>
<keyword evidence="2" id="KW-1185">Reference proteome</keyword>
<reference evidence="1" key="1">
    <citation type="journal article" date="2014" name="Int. J. Syst. Evol. Microbiol.">
        <title>Complete genome sequence of Corynebacterium casei LMG S-19264T (=DSM 44701T), isolated from a smear-ripened cheese.</title>
        <authorList>
            <consortium name="US DOE Joint Genome Institute (JGI-PGF)"/>
            <person name="Walter F."/>
            <person name="Albersmeier A."/>
            <person name="Kalinowski J."/>
            <person name="Ruckert C."/>
        </authorList>
    </citation>
    <scope>NUCLEOTIDE SEQUENCE</scope>
    <source>
        <strain evidence="1">CCM 7905</strain>
    </source>
</reference>
<dbReference type="SUPFAM" id="SSF56784">
    <property type="entry name" value="HAD-like"/>
    <property type="match status" value="1"/>
</dbReference>
<dbReference type="RefSeq" id="WP_188545199.1">
    <property type="nucleotide sequence ID" value="NZ_BMCU01000002.1"/>
</dbReference>
<dbReference type="Pfam" id="PF13344">
    <property type="entry name" value="Hydrolase_6"/>
    <property type="match status" value="1"/>
</dbReference>
<dbReference type="AlphaFoldDB" id="A0A917D6U6"/>
<dbReference type="PANTHER" id="PTHR19288:SF95">
    <property type="entry name" value="D-GLYCEROL 3-PHOSPHATE PHOSPHATASE"/>
    <property type="match status" value="1"/>
</dbReference>
<dbReference type="Proteomes" id="UP000654257">
    <property type="component" value="Unassembled WGS sequence"/>
</dbReference>
<keyword evidence="1" id="KW-0378">Hydrolase</keyword>
<dbReference type="EMBL" id="BMCU01000002">
    <property type="protein sequence ID" value="GGG11153.1"/>
    <property type="molecule type" value="Genomic_DNA"/>
</dbReference>
<name>A0A917D6U6_9NOCA</name>
<dbReference type="NCBIfam" id="TIGR01460">
    <property type="entry name" value="HAD-SF-IIA"/>
    <property type="match status" value="1"/>
</dbReference>
<sequence length="332" mass="34460">MSVLGDKFDALFLDLDGTLYRGADVVPGAVEVLADCSASLWYVTNNASRSPAQVAHHLDELGFVATEDTVVTSSQAAARVLADLVDPGSTVLVVGTDALAAEIEKVGLVPVRSAEPTPAAVVQGHSPTTAWPILAEATYALRAGAVWVAANTDTTLPSERGFGPGNGAMVAALRAATDLEPIVAGKPAEPLMRDSLERSGSRSPLVVGDRLDTDIEGANAITVPSLLVLTGVSQPLDVLRAVPEQRPTYIASELSALLRAEDDSIVRATDDWSATVKGDTLVVKYNGSEAVSYDTSTAALRAVAPLAWAAGRFSEVAGDGSVASAVVEQWMR</sequence>
<reference evidence="1" key="2">
    <citation type="submission" date="2020-09" db="EMBL/GenBank/DDBJ databases">
        <authorList>
            <person name="Sun Q."/>
            <person name="Sedlacek I."/>
        </authorList>
    </citation>
    <scope>NUCLEOTIDE SEQUENCE</scope>
    <source>
        <strain evidence="1">CCM 7905</strain>
    </source>
</reference>
<dbReference type="Gene3D" id="3.40.50.1000">
    <property type="entry name" value="HAD superfamily/HAD-like"/>
    <property type="match status" value="2"/>
</dbReference>
<organism evidence="1 2">
    <name type="scientific">Rhodococcoides trifolii</name>
    <dbReference type="NCBI Taxonomy" id="908250"/>
    <lineage>
        <taxon>Bacteria</taxon>
        <taxon>Bacillati</taxon>
        <taxon>Actinomycetota</taxon>
        <taxon>Actinomycetes</taxon>
        <taxon>Mycobacteriales</taxon>
        <taxon>Nocardiaceae</taxon>
        <taxon>Rhodococcoides</taxon>
    </lineage>
</organism>